<name>A0ABW0G3G4_9PROT</name>
<keyword evidence="2 7" id="KW-0963">Cytoplasm</keyword>
<evidence type="ECO:0000256" key="2">
    <source>
        <dbReference type="ARBA" id="ARBA00022490"/>
    </source>
</evidence>
<keyword evidence="5 7" id="KW-0119">Carbohydrate metabolism</keyword>
<dbReference type="InterPro" id="IPR006549">
    <property type="entry name" value="HAD-SF_hydro_IIIA"/>
</dbReference>
<evidence type="ECO:0000313" key="9">
    <source>
        <dbReference type="Proteomes" id="UP001596166"/>
    </source>
</evidence>
<dbReference type="Pfam" id="PF13242">
    <property type="entry name" value="Hydrolase_like"/>
    <property type="match status" value="1"/>
</dbReference>
<dbReference type="InterPro" id="IPR036412">
    <property type="entry name" value="HAD-like_sf"/>
</dbReference>
<dbReference type="EC" id="3.1.3.-" evidence="7"/>
<proteinExistence type="inferred from homology"/>
<dbReference type="RefSeq" id="WP_376995276.1">
    <property type="nucleotide sequence ID" value="NZ_JBHSLC010000017.1"/>
</dbReference>
<dbReference type="Gene3D" id="3.40.50.1000">
    <property type="entry name" value="HAD superfamily/HAD-like"/>
    <property type="match status" value="1"/>
</dbReference>
<organism evidence="8 9">
    <name type="scientific">Azospirillum himalayense</name>
    <dbReference type="NCBI Taxonomy" id="654847"/>
    <lineage>
        <taxon>Bacteria</taxon>
        <taxon>Pseudomonadati</taxon>
        <taxon>Pseudomonadota</taxon>
        <taxon>Alphaproteobacteria</taxon>
        <taxon>Rhodospirillales</taxon>
        <taxon>Azospirillaceae</taxon>
        <taxon>Azospirillum</taxon>
    </lineage>
</organism>
<protein>
    <recommendedName>
        <fullName evidence="6 7">D,D-heptose 1,7-bisphosphate phosphatase</fullName>
        <ecNumber evidence="7">3.1.3.-</ecNumber>
    </recommendedName>
</protein>
<evidence type="ECO:0000256" key="7">
    <source>
        <dbReference type="PIRNR" id="PIRNR004682"/>
    </source>
</evidence>
<evidence type="ECO:0000256" key="3">
    <source>
        <dbReference type="ARBA" id="ARBA00022723"/>
    </source>
</evidence>
<dbReference type="Proteomes" id="UP001596166">
    <property type="component" value="Unassembled WGS sequence"/>
</dbReference>
<dbReference type="NCBIfam" id="TIGR00213">
    <property type="entry name" value="GmhB_yaeD"/>
    <property type="match status" value="1"/>
</dbReference>
<keyword evidence="3" id="KW-0479">Metal-binding</keyword>
<dbReference type="NCBIfam" id="TIGR01662">
    <property type="entry name" value="HAD-SF-IIIA"/>
    <property type="match status" value="1"/>
</dbReference>
<dbReference type="CDD" id="cd07503">
    <property type="entry name" value="HAD_HisB-N"/>
    <property type="match status" value="1"/>
</dbReference>
<dbReference type="InterPro" id="IPR023214">
    <property type="entry name" value="HAD_sf"/>
</dbReference>
<keyword evidence="9" id="KW-1185">Reference proteome</keyword>
<comment type="subcellular location">
    <subcellularLocation>
        <location evidence="1 7">Cytoplasm</location>
    </subcellularLocation>
</comment>
<dbReference type="InterPro" id="IPR004446">
    <property type="entry name" value="Heptose_bisP_phosphatase"/>
</dbReference>
<evidence type="ECO:0000256" key="6">
    <source>
        <dbReference type="ARBA" id="ARBA00031828"/>
    </source>
</evidence>
<dbReference type="PANTHER" id="PTHR42891:SF1">
    <property type="entry name" value="D-GLYCERO-BETA-D-MANNO-HEPTOSE-1,7-BISPHOSPHATE 7-PHOSPHATASE"/>
    <property type="match status" value="1"/>
</dbReference>
<dbReference type="InterPro" id="IPR006543">
    <property type="entry name" value="Histidinol-phos"/>
</dbReference>
<dbReference type="PIRSF" id="PIRSF004682">
    <property type="entry name" value="GmhB"/>
    <property type="match status" value="1"/>
</dbReference>
<accession>A0ABW0G3G4</accession>
<sequence>MPCRALLLDRDGVVNVDHGYVFERKRFVFMDGVFALARHAVDRGLRIAVITNQSGIARGLYTEAAFLELSAWMGGEFRRHGVELSGIFHCPYHRGGVVERYARDSFWRKPNPGMILEAARRLDLDLARSVFLGDQATDMEAARAAGVGLRALLPDACAPPKEGKPSASMASLTIARHTDLIPHIT</sequence>
<evidence type="ECO:0000256" key="1">
    <source>
        <dbReference type="ARBA" id="ARBA00004496"/>
    </source>
</evidence>
<gene>
    <name evidence="8" type="ORF">ACFPMG_11550</name>
</gene>
<reference evidence="9" key="1">
    <citation type="journal article" date="2019" name="Int. J. Syst. Evol. Microbiol.">
        <title>The Global Catalogue of Microorganisms (GCM) 10K type strain sequencing project: providing services to taxonomists for standard genome sequencing and annotation.</title>
        <authorList>
            <consortium name="The Broad Institute Genomics Platform"/>
            <consortium name="The Broad Institute Genome Sequencing Center for Infectious Disease"/>
            <person name="Wu L."/>
            <person name="Ma J."/>
        </authorList>
    </citation>
    <scope>NUCLEOTIDE SEQUENCE [LARGE SCALE GENOMIC DNA]</scope>
    <source>
        <strain evidence="9">CCUG 58760</strain>
    </source>
</reference>
<dbReference type="GO" id="GO:0016787">
    <property type="term" value="F:hydrolase activity"/>
    <property type="evidence" value="ECO:0007669"/>
    <property type="project" value="UniProtKB-KW"/>
</dbReference>
<keyword evidence="4 7" id="KW-0378">Hydrolase</keyword>
<dbReference type="NCBIfam" id="TIGR01656">
    <property type="entry name" value="Histidinol-ppas"/>
    <property type="match status" value="1"/>
</dbReference>
<dbReference type="EMBL" id="JBHSLC010000017">
    <property type="protein sequence ID" value="MFC5355642.1"/>
    <property type="molecule type" value="Genomic_DNA"/>
</dbReference>
<dbReference type="SUPFAM" id="SSF56784">
    <property type="entry name" value="HAD-like"/>
    <property type="match status" value="1"/>
</dbReference>
<comment type="similarity">
    <text evidence="7">Belongs to the gmhB family.</text>
</comment>
<comment type="caution">
    <text evidence="8">The sequence shown here is derived from an EMBL/GenBank/DDBJ whole genome shotgun (WGS) entry which is preliminary data.</text>
</comment>
<dbReference type="PANTHER" id="PTHR42891">
    <property type="entry name" value="D-GLYCERO-BETA-D-MANNO-HEPTOSE-1,7-BISPHOSPHATE 7-PHOSPHATASE"/>
    <property type="match status" value="1"/>
</dbReference>
<evidence type="ECO:0000313" key="8">
    <source>
        <dbReference type="EMBL" id="MFC5355642.1"/>
    </source>
</evidence>
<evidence type="ECO:0000256" key="5">
    <source>
        <dbReference type="ARBA" id="ARBA00023277"/>
    </source>
</evidence>
<evidence type="ECO:0000256" key="4">
    <source>
        <dbReference type="ARBA" id="ARBA00022801"/>
    </source>
</evidence>